<reference evidence="8" key="1">
    <citation type="submission" date="2022-07" db="EMBL/GenBank/DDBJ databases">
        <title>Genome Sequence of Physisporinus lineatus.</title>
        <authorList>
            <person name="Buettner E."/>
        </authorList>
    </citation>
    <scope>NUCLEOTIDE SEQUENCE</scope>
    <source>
        <strain evidence="8">VT162</strain>
    </source>
</reference>
<dbReference type="PANTHER" id="PTHR23092:SF15">
    <property type="entry name" value="INACTIVE NON-CANONICAL POLY(A) RNA POLYMERASE PROTEIN TRF4-2-RELATED"/>
    <property type="match status" value="1"/>
</dbReference>
<dbReference type="GO" id="GO:0043634">
    <property type="term" value="P:polyadenylation-dependent ncRNA catabolic process"/>
    <property type="evidence" value="ECO:0007669"/>
    <property type="project" value="TreeGrafter"/>
</dbReference>
<feature type="domain" description="PAP-associated" evidence="6">
    <location>
        <begin position="373"/>
        <end position="431"/>
    </location>
</feature>
<protein>
    <recommendedName>
        <fullName evidence="2">polynucleotide adenylyltransferase</fullName>
        <ecNumber evidence="2">2.7.7.19</ecNumber>
    </recommendedName>
</protein>
<keyword evidence="9" id="KW-1185">Reference proteome</keyword>
<feature type="region of interest" description="Disordered" evidence="5">
    <location>
        <begin position="527"/>
        <end position="600"/>
    </location>
</feature>
<feature type="domain" description="Poly(A) RNA polymerase mitochondrial-like central palm" evidence="7">
    <location>
        <begin position="183"/>
        <end position="312"/>
    </location>
</feature>
<feature type="region of interest" description="Disordered" evidence="5">
    <location>
        <begin position="612"/>
        <end position="672"/>
    </location>
</feature>
<dbReference type="Proteomes" id="UP001212997">
    <property type="component" value="Unassembled WGS sequence"/>
</dbReference>
<evidence type="ECO:0000259" key="6">
    <source>
        <dbReference type="Pfam" id="PF03828"/>
    </source>
</evidence>
<feature type="compositionally biased region" description="Pro residues" evidence="5">
    <location>
        <begin position="1512"/>
        <end position="1521"/>
    </location>
</feature>
<comment type="caution">
    <text evidence="8">The sequence shown here is derived from an EMBL/GenBank/DDBJ whole genome shotgun (WGS) entry which is preliminary data.</text>
</comment>
<feature type="region of interest" description="Disordered" evidence="5">
    <location>
        <begin position="1282"/>
        <end position="1326"/>
    </location>
</feature>
<dbReference type="GO" id="GO:0010605">
    <property type="term" value="P:negative regulation of macromolecule metabolic process"/>
    <property type="evidence" value="ECO:0007669"/>
    <property type="project" value="UniProtKB-ARBA"/>
</dbReference>
<name>A0AAD5YAG1_9APHY</name>
<dbReference type="EC" id="2.7.7.19" evidence="2"/>
<dbReference type="GO" id="GO:0046872">
    <property type="term" value="F:metal ion binding"/>
    <property type="evidence" value="ECO:0007669"/>
    <property type="project" value="UniProtKB-KW"/>
</dbReference>
<dbReference type="Gene3D" id="3.30.460.10">
    <property type="entry name" value="Beta Polymerase, domain 2"/>
    <property type="match status" value="1"/>
</dbReference>
<dbReference type="InterPro" id="IPR002058">
    <property type="entry name" value="PAP_assoc"/>
</dbReference>
<keyword evidence="3" id="KW-0479">Metal-binding</keyword>
<feature type="compositionally biased region" description="Pro residues" evidence="5">
    <location>
        <begin position="1298"/>
        <end position="1326"/>
    </location>
</feature>
<feature type="compositionally biased region" description="Basic and acidic residues" evidence="5">
    <location>
        <begin position="716"/>
        <end position="727"/>
    </location>
</feature>
<feature type="compositionally biased region" description="Low complexity" evidence="5">
    <location>
        <begin position="798"/>
        <end position="824"/>
    </location>
</feature>
<feature type="compositionally biased region" description="Basic and acidic residues" evidence="5">
    <location>
        <begin position="94"/>
        <end position="141"/>
    </location>
</feature>
<proteinExistence type="inferred from homology"/>
<feature type="region of interest" description="Disordered" evidence="5">
    <location>
        <begin position="1354"/>
        <end position="1391"/>
    </location>
</feature>
<feature type="compositionally biased region" description="Basic and acidic residues" evidence="5">
    <location>
        <begin position="567"/>
        <end position="576"/>
    </location>
</feature>
<feature type="compositionally biased region" description="Basic residues" evidence="5">
    <location>
        <begin position="1633"/>
        <end position="1644"/>
    </location>
</feature>
<feature type="region of interest" description="Disordered" evidence="5">
    <location>
        <begin position="686"/>
        <end position="764"/>
    </location>
</feature>
<evidence type="ECO:0000256" key="5">
    <source>
        <dbReference type="SAM" id="MobiDB-lite"/>
    </source>
</evidence>
<dbReference type="GO" id="GO:0031123">
    <property type="term" value="P:RNA 3'-end processing"/>
    <property type="evidence" value="ECO:0007669"/>
    <property type="project" value="TreeGrafter"/>
</dbReference>
<feature type="region of interest" description="Disordered" evidence="5">
    <location>
        <begin position="1422"/>
        <end position="1644"/>
    </location>
</feature>
<feature type="compositionally biased region" description="Pro residues" evidence="5">
    <location>
        <begin position="975"/>
        <end position="986"/>
    </location>
</feature>
<dbReference type="InterPro" id="IPR043519">
    <property type="entry name" value="NT_sf"/>
</dbReference>
<dbReference type="SUPFAM" id="SSF81301">
    <property type="entry name" value="Nucleotidyltransferase"/>
    <property type="match status" value="1"/>
</dbReference>
<feature type="compositionally biased region" description="Acidic residues" evidence="5">
    <location>
        <begin position="612"/>
        <end position="628"/>
    </location>
</feature>
<feature type="compositionally biased region" description="Low complexity" evidence="5">
    <location>
        <begin position="1576"/>
        <end position="1588"/>
    </location>
</feature>
<feature type="compositionally biased region" description="Polar residues" evidence="5">
    <location>
        <begin position="835"/>
        <end position="849"/>
    </location>
</feature>
<sequence>MGTPSRSTSRSRPTTPKSSAPPSRAHSVSTPSAESSSTRRRRNKKKGPKASTSKPEEVAGLSKPSRSPTPPPSMPTAAEAFGDQDFIAFDLEILEDRRDTKKEEPPEKEQDHPVRPWDRGKPRAKRDLESDYAGRKRKVDEVDTSDAYSGKRYRADPATQKAPWIQDVDVESCTNAAQLLHLEVDAFVKYISPTPEEDEIRSLIVTQISNAITAEFPDATVHPFGSYETKLYLPEGDIDLVIDCERMAYYRPEKILYALAHLVRQACITDNVRVIAKAKVPIIKFVTTHGRMSVDISINQKNGIAAGKMIKNFLIELPALRSLVLIIKSFLNQRGMNEVFTGGLGSYSIVCLAISFLQMHPKIRRGEIDPEKNLGVLVIEFFELYGWYFNYNEVGISLRNGGNYFNKSRRGWAASKAPHLLSIEDPGDSSNDISKGTFGIARVRAALAGAHGILTTNAYERAKYISERRDRFTRHRQKRRSPESMSILATVMGVTEETIVQRKRIRDLYESRVLHQWIGVEPRTKVTVDDKQNGRKRPSKQTSQAYEESVKSAWNEGEADMELGTSDVERNERTMVEEEDESRYGIADLPPKKRRRTGKNGEAHAVYVVDHDDEDVPSDGGTSEEEEYDVRGSKKQARRSYWLRKAHNSLADNDYPPGGDSVLTTTRPSIPQGNLKDRIAALQQRNVSASNTHDHSPPPAVIPTSRLGTGAASTSLREKIASFEKKGAVPAPRGSFGIGAPPADDGSSRRRGELYGNRVPGLSKPVAVPLDLPSVSNARRRTVSSSVLLTSPPRLDSRPTSPTSTESVSDSLSDVEDSPSSSPRVQRRYSRFGDLTSSPTPRFSLSISHSNRRSVSDIPPFRIPTPDVPPEPPVPEVEEEAPQDVQTQLISEEPDQSPSLVEEPRLPEVEVVQSPPPVAETPTIVVSPDPSPIPDTESPPSPTPPADVVDLTDPLSPDPLVQVPEADTLAEPVALPTPSPSLPSDPEPLVSGPEVSPSDLPYLQSQSAIEDTGEPEEDLTTCSPKVDKSEDIVAPLVTSVPLEEPGVPNPLTSTEVPIEAVQSSIAPVSDSPPLTPQLESPVVSIEANVDISLPVEDTISSPAISPSIDTPSTGIPSSQVSPPSEYHSLRDDVSHPPTSPLSTLSSPSPPDDGSASTETVPTPQDVAFTSPEPSPSPKPSIEQELKPEAADDSVILDESFVNLAAPIIALETTHSIIVDEPPDAISSPPEPSPEISAAVLQAPETPVAARPLSLVSDDEASNADMRKSLALDTSEAVIVSEPPHMVSPNITRGVLVPAPSPKTPSPKNLMPPPVPDTLPSPAVIPPEISPSASAMVRSKSARRTFHAVVHDKVRETGGEPLPPLPSAQDYSSASLKTPRAQQFAPPEPLQDVISPGLGELAALVADAAMLEEQLSEFISPKSKAAATNPVVTVDEPQTPVPVTPTPTILDRERRPPQDVPDTVGEGEHDQAIEGESQLVFREPEALRLALPPKRSASLSAKSVPTPTRTTHPPFPVPPTPVTPHRQEHHFPSTPYRQEHVVPPTIDEVGPPPPPKSPPRHRRPFKLSMPGAYPRGSYSSSEDSSNLVSNPPSPGPHDHESLRSDASSVKSSSKSLKSPKGLSRATSFAERFWNRGKKKKSVNGG</sequence>
<keyword evidence="4" id="KW-0460">Magnesium</keyword>
<evidence type="ECO:0000259" key="7">
    <source>
        <dbReference type="Pfam" id="PF22600"/>
    </source>
</evidence>
<feature type="region of interest" description="Disordered" evidence="5">
    <location>
        <begin position="779"/>
        <end position="1027"/>
    </location>
</feature>
<dbReference type="GO" id="GO:0005730">
    <property type="term" value="C:nucleolus"/>
    <property type="evidence" value="ECO:0007669"/>
    <property type="project" value="TreeGrafter"/>
</dbReference>
<feature type="compositionally biased region" description="Polar residues" evidence="5">
    <location>
        <begin position="1099"/>
        <end position="1122"/>
    </location>
</feature>
<feature type="compositionally biased region" description="Polar residues" evidence="5">
    <location>
        <begin position="662"/>
        <end position="672"/>
    </location>
</feature>
<evidence type="ECO:0000313" key="8">
    <source>
        <dbReference type="EMBL" id="KAJ3478051.1"/>
    </source>
</evidence>
<feature type="compositionally biased region" description="Basic residues" evidence="5">
    <location>
        <begin position="633"/>
        <end position="647"/>
    </location>
</feature>
<feature type="compositionally biased region" description="Low complexity" evidence="5">
    <location>
        <begin position="1603"/>
        <end position="1622"/>
    </location>
</feature>
<organism evidence="8 9">
    <name type="scientific">Meripilus lineatus</name>
    <dbReference type="NCBI Taxonomy" id="2056292"/>
    <lineage>
        <taxon>Eukaryota</taxon>
        <taxon>Fungi</taxon>
        <taxon>Dikarya</taxon>
        <taxon>Basidiomycota</taxon>
        <taxon>Agaricomycotina</taxon>
        <taxon>Agaricomycetes</taxon>
        <taxon>Polyporales</taxon>
        <taxon>Meripilaceae</taxon>
        <taxon>Meripilus</taxon>
    </lineage>
</organism>
<dbReference type="SUPFAM" id="SSF81631">
    <property type="entry name" value="PAP/OAS1 substrate-binding domain"/>
    <property type="match status" value="1"/>
</dbReference>
<dbReference type="InterPro" id="IPR054708">
    <property type="entry name" value="MTPAP-like_central"/>
</dbReference>
<feature type="compositionally biased region" description="Low complexity" evidence="5">
    <location>
        <begin position="1"/>
        <end position="36"/>
    </location>
</feature>
<comment type="similarity">
    <text evidence="1">Belongs to the DNA polymerase type-B-like family.</text>
</comment>
<accession>A0AAD5YAG1</accession>
<feature type="compositionally biased region" description="Basic residues" evidence="5">
    <location>
        <begin position="38"/>
        <end position="48"/>
    </location>
</feature>
<evidence type="ECO:0000313" key="9">
    <source>
        <dbReference type="Proteomes" id="UP001212997"/>
    </source>
</evidence>
<dbReference type="InterPro" id="IPR045862">
    <property type="entry name" value="Trf4-like"/>
</dbReference>
<dbReference type="PANTHER" id="PTHR23092">
    <property type="entry name" value="POLY(A) RNA POLYMERASE"/>
    <property type="match status" value="1"/>
</dbReference>
<dbReference type="GO" id="GO:1990817">
    <property type="term" value="F:poly(A) RNA polymerase activity"/>
    <property type="evidence" value="ECO:0007669"/>
    <property type="project" value="UniProtKB-EC"/>
</dbReference>
<gene>
    <name evidence="8" type="ORF">NLI96_g10031</name>
</gene>
<dbReference type="Pfam" id="PF22600">
    <property type="entry name" value="MTPAP-like_central"/>
    <property type="match status" value="1"/>
</dbReference>
<dbReference type="CDD" id="cd05402">
    <property type="entry name" value="NT_PAP_TUTase"/>
    <property type="match status" value="1"/>
</dbReference>
<evidence type="ECO:0000256" key="1">
    <source>
        <dbReference type="ARBA" id="ARBA00008593"/>
    </source>
</evidence>
<evidence type="ECO:0000256" key="4">
    <source>
        <dbReference type="ARBA" id="ARBA00022842"/>
    </source>
</evidence>
<evidence type="ECO:0000256" key="3">
    <source>
        <dbReference type="ARBA" id="ARBA00022723"/>
    </source>
</evidence>
<dbReference type="GO" id="GO:0003729">
    <property type="term" value="F:mRNA binding"/>
    <property type="evidence" value="ECO:0007669"/>
    <property type="project" value="TreeGrafter"/>
</dbReference>
<dbReference type="FunFam" id="1.10.1410.10:FF:000003">
    <property type="entry name" value="non-canonical poly(A) RNA polymerase PAPD7"/>
    <property type="match status" value="1"/>
</dbReference>
<dbReference type="GO" id="GO:0031499">
    <property type="term" value="C:TRAMP complex"/>
    <property type="evidence" value="ECO:0007669"/>
    <property type="project" value="TreeGrafter"/>
</dbReference>
<dbReference type="Pfam" id="PF03828">
    <property type="entry name" value="PAP_assoc"/>
    <property type="match status" value="1"/>
</dbReference>
<feature type="compositionally biased region" description="Pro residues" evidence="5">
    <location>
        <begin position="861"/>
        <end position="875"/>
    </location>
</feature>
<dbReference type="Gene3D" id="1.10.1410.10">
    <property type="match status" value="1"/>
</dbReference>
<feature type="region of interest" description="Disordered" evidence="5">
    <location>
        <begin position="1"/>
        <end position="156"/>
    </location>
</feature>
<feature type="region of interest" description="Disordered" evidence="5">
    <location>
        <begin position="1099"/>
        <end position="1191"/>
    </location>
</feature>
<feature type="compositionally biased region" description="Pro residues" evidence="5">
    <location>
        <begin position="929"/>
        <end position="945"/>
    </location>
</feature>
<evidence type="ECO:0000256" key="2">
    <source>
        <dbReference type="ARBA" id="ARBA00012388"/>
    </source>
</evidence>
<dbReference type="EMBL" id="JANAWD010000542">
    <property type="protein sequence ID" value="KAJ3478051.1"/>
    <property type="molecule type" value="Genomic_DNA"/>
</dbReference>